<evidence type="ECO:0000256" key="5">
    <source>
        <dbReference type="ARBA" id="ARBA00022747"/>
    </source>
</evidence>
<evidence type="ECO:0000256" key="6">
    <source>
        <dbReference type="ARBA" id="ARBA00023125"/>
    </source>
</evidence>
<evidence type="ECO:0000313" key="9">
    <source>
        <dbReference type="EMBL" id="KKL67662.1"/>
    </source>
</evidence>
<keyword evidence="3" id="KW-0808">Transferase</keyword>
<evidence type="ECO:0000256" key="3">
    <source>
        <dbReference type="ARBA" id="ARBA00022679"/>
    </source>
</evidence>
<feature type="domain" description="Type II methyltransferase M.TaqI-like" evidence="8">
    <location>
        <begin position="360"/>
        <end position="547"/>
    </location>
</feature>
<dbReference type="AlphaFoldDB" id="A0A0F9GWX1"/>
<accession>A0A0F9GWX1</accession>
<dbReference type="InterPro" id="IPR050953">
    <property type="entry name" value="N4_N6_ade-DNA_methylase"/>
</dbReference>
<organism evidence="9">
    <name type="scientific">marine sediment metagenome</name>
    <dbReference type="NCBI Taxonomy" id="412755"/>
    <lineage>
        <taxon>unclassified sequences</taxon>
        <taxon>metagenomes</taxon>
        <taxon>ecological metagenomes</taxon>
    </lineage>
</organism>
<keyword evidence="4" id="KW-0949">S-adenosyl-L-methionine</keyword>
<dbReference type="GO" id="GO:0032259">
    <property type="term" value="P:methylation"/>
    <property type="evidence" value="ECO:0007669"/>
    <property type="project" value="UniProtKB-KW"/>
</dbReference>
<keyword evidence="5" id="KW-0680">Restriction system</keyword>
<dbReference type="InterPro" id="IPR002052">
    <property type="entry name" value="DNA_methylase_N6_adenine_CS"/>
</dbReference>
<comment type="caution">
    <text evidence="9">The sequence shown here is derived from an EMBL/GenBank/DDBJ whole genome shotgun (WGS) entry which is preliminary data.</text>
</comment>
<dbReference type="EC" id="2.1.1.72" evidence="1"/>
<dbReference type="PANTHER" id="PTHR33841">
    <property type="entry name" value="DNA METHYLTRANSFERASE YEEA-RELATED"/>
    <property type="match status" value="1"/>
</dbReference>
<proteinExistence type="predicted"/>
<dbReference type="Pfam" id="PF07669">
    <property type="entry name" value="Eco57I"/>
    <property type="match status" value="1"/>
</dbReference>
<evidence type="ECO:0000259" key="8">
    <source>
        <dbReference type="Pfam" id="PF07669"/>
    </source>
</evidence>
<evidence type="ECO:0000256" key="1">
    <source>
        <dbReference type="ARBA" id="ARBA00011900"/>
    </source>
</evidence>
<keyword evidence="2" id="KW-0489">Methyltransferase</keyword>
<protein>
    <recommendedName>
        <fullName evidence="1">site-specific DNA-methyltransferase (adenine-specific)</fullName>
        <ecNumber evidence="1">2.1.1.72</ecNumber>
    </recommendedName>
</protein>
<evidence type="ECO:0000256" key="4">
    <source>
        <dbReference type="ARBA" id="ARBA00022691"/>
    </source>
</evidence>
<keyword evidence="6" id="KW-0238">DNA-binding</keyword>
<dbReference type="GO" id="GO:0003677">
    <property type="term" value="F:DNA binding"/>
    <property type="evidence" value="ECO:0007669"/>
    <property type="project" value="UniProtKB-KW"/>
</dbReference>
<evidence type="ECO:0000256" key="2">
    <source>
        <dbReference type="ARBA" id="ARBA00022603"/>
    </source>
</evidence>
<dbReference type="GO" id="GO:0009307">
    <property type="term" value="P:DNA restriction-modification system"/>
    <property type="evidence" value="ECO:0007669"/>
    <property type="project" value="UniProtKB-KW"/>
</dbReference>
<gene>
    <name evidence="9" type="ORF">LCGC14_2132740</name>
</gene>
<dbReference type="PANTHER" id="PTHR33841:SF6">
    <property type="entry name" value="TYPE II METHYLTRANSFERASE M.HINDII"/>
    <property type="match status" value="1"/>
</dbReference>
<sequence length="662" mass="76003">IKGDPHPAFQLRRYAWSGKLPLSILTDFEEFAVYDCRIKPLQSDKSSVARVLYIDFKEYPKRWTEIHSVFNRDAILKGSFDKFAQTSKGKRGTAEVDSAFLSEIEAWRSLLAKNIAIKNPALNQHELNFAVQRTIDRIIFLRICEDRGIEQYGCLMALQNGNSTYSALLELFRKADDRYNSGIFHFGKEKGRPASPDELTPKLKIDDKPLKDIIKRLYFPQSPYEFSVLPTEILGQVYEQFLGKVIRLTKGHRAVVEDKPDVKKAGGVYYTPSYIVDYIVKNTVGKLLEGKTPSKASKLKVLDPACGSGSFLIGAYSYLLDWHRNYYIDKGADKHKKVLYQAQGGEWRLTTSEKKRILLNNIFGVDIDSQAVEVTKLSLLLKVLEGESDETINTTMKLFHERVLPDLSNNIKCGNSLIGPDYYDNRQMSLMDDEERYRVNAFDWQAEFPEIMSNGGFDVVIGNPPYGMISNNIYKQYIEERYETTEGRLDFYEVFIEKGITLCRIKGLLGYIVPSPLLSNLYTKKLRSYILENTSIQEIVNFSMNVFNDPTIHTNIIIVTKDKTQNQKVQIRKKVLDFNQLIKPFDYCIPQKELGKNDNKTFDIFHDPVISEILKKISKNAYSLGSKYFIRQCIKTGNDNEFVQSFSKSPIKPWKPTLKGRS</sequence>
<feature type="non-terminal residue" evidence="9">
    <location>
        <position position="662"/>
    </location>
</feature>
<dbReference type="SUPFAM" id="SSF53335">
    <property type="entry name" value="S-adenosyl-L-methionine-dependent methyltransferases"/>
    <property type="match status" value="1"/>
</dbReference>
<dbReference type="PRINTS" id="PR00507">
    <property type="entry name" value="N12N6MTFRASE"/>
</dbReference>
<dbReference type="Gene3D" id="3.40.50.150">
    <property type="entry name" value="Vaccinia Virus protein VP39"/>
    <property type="match status" value="1"/>
</dbReference>
<reference evidence="9" key="1">
    <citation type="journal article" date="2015" name="Nature">
        <title>Complex archaea that bridge the gap between prokaryotes and eukaryotes.</title>
        <authorList>
            <person name="Spang A."/>
            <person name="Saw J.H."/>
            <person name="Jorgensen S.L."/>
            <person name="Zaremba-Niedzwiedzka K."/>
            <person name="Martijn J."/>
            <person name="Lind A.E."/>
            <person name="van Eijk R."/>
            <person name="Schleper C."/>
            <person name="Guy L."/>
            <person name="Ettema T.J."/>
        </authorList>
    </citation>
    <scope>NUCLEOTIDE SEQUENCE</scope>
</reference>
<name>A0A0F9GWX1_9ZZZZ</name>
<dbReference type="InterPro" id="IPR029063">
    <property type="entry name" value="SAM-dependent_MTases_sf"/>
</dbReference>
<dbReference type="EMBL" id="LAZR01026786">
    <property type="protein sequence ID" value="KKL67662.1"/>
    <property type="molecule type" value="Genomic_DNA"/>
</dbReference>
<feature type="non-terminal residue" evidence="9">
    <location>
        <position position="1"/>
    </location>
</feature>
<dbReference type="GO" id="GO:0009007">
    <property type="term" value="F:site-specific DNA-methyltransferase (adenine-specific) activity"/>
    <property type="evidence" value="ECO:0007669"/>
    <property type="project" value="UniProtKB-EC"/>
</dbReference>
<comment type="catalytic activity">
    <reaction evidence="7">
        <text>a 2'-deoxyadenosine in DNA + S-adenosyl-L-methionine = an N(6)-methyl-2'-deoxyadenosine in DNA + S-adenosyl-L-homocysteine + H(+)</text>
        <dbReference type="Rhea" id="RHEA:15197"/>
        <dbReference type="Rhea" id="RHEA-COMP:12418"/>
        <dbReference type="Rhea" id="RHEA-COMP:12419"/>
        <dbReference type="ChEBI" id="CHEBI:15378"/>
        <dbReference type="ChEBI" id="CHEBI:57856"/>
        <dbReference type="ChEBI" id="CHEBI:59789"/>
        <dbReference type="ChEBI" id="CHEBI:90615"/>
        <dbReference type="ChEBI" id="CHEBI:90616"/>
        <dbReference type="EC" id="2.1.1.72"/>
    </reaction>
</comment>
<evidence type="ECO:0000256" key="7">
    <source>
        <dbReference type="ARBA" id="ARBA00047942"/>
    </source>
</evidence>
<dbReference type="InterPro" id="IPR011639">
    <property type="entry name" value="MethylTrfase_TaqI-like_dom"/>
</dbReference>
<dbReference type="PROSITE" id="PS00092">
    <property type="entry name" value="N6_MTASE"/>
    <property type="match status" value="1"/>
</dbReference>